<dbReference type="Proteomes" id="UP000273516">
    <property type="component" value="Unassembled WGS sequence"/>
</dbReference>
<dbReference type="GO" id="GO:0006355">
    <property type="term" value="P:regulation of DNA-templated transcription"/>
    <property type="evidence" value="ECO:0007669"/>
    <property type="project" value="InterPro"/>
</dbReference>
<evidence type="ECO:0000313" key="2">
    <source>
        <dbReference type="EMBL" id="RMC30123.1"/>
    </source>
</evidence>
<dbReference type="InterPro" id="IPR010985">
    <property type="entry name" value="Ribbon_hlx_hlx"/>
</dbReference>
<name>A0A3M0LYR7_9RHOB</name>
<comment type="caution">
    <text evidence="2">The sequence shown here is derived from an EMBL/GenBank/DDBJ whole genome shotgun (WGS) entry which is preliminary data.</text>
</comment>
<sequence>MTQAQRYKYPLHLPQSLKETAARMAQEDGVSLNQWIVAAVAQKIGAMQTADDFLKARAGNARRGSLTGLLDKAPDVPPAPEDAV</sequence>
<proteinExistence type="predicted"/>
<evidence type="ECO:0000256" key="1">
    <source>
        <dbReference type="SAM" id="MobiDB-lite"/>
    </source>
</evidence>
<dbReference type="AlphaFoldDB" id="A0A3M0LYR7"/>
<dbReference type="EMBL" id="QOKZ01000020">
    <property type="protein sequence ID" value="RMC30123.1"/>
    <property type="molecule type" value="Genomic_DNA"/>
</dbReference>
<keyword evidence="3" id="KW-1185">Reference proteome</keyword>
<dbReference type="OrthoDB" id="7579938at2"/>
<organism evidence="2 3">
    <name type="scientific">Paracoccus alkanivorans</name>
    <dbReference type="NCBI Taxonomy" id="2116655"/>
    <lineage>
        <taxon>Bacteria</taxon>
        <taxon>Pseudomonadati</taxon>
        <taxon>Pseudomonadota</taxon>
        <taxon>Alphaproteobacteria</taxon>
        <taxon>Rhodobacterales</taxon>
        <taxon>Paracoccaceae</taxon>
        <taxon>Paracoccus</taxon>
    </lineage>
</organism>
<protein>
    <submittedName>
        <fullName evidence="2">Toxin-antitoxin system HicB family antitoxin</fullName>
    </submittedName>
</protein>
<dbReference type="InterPro" id="IPR008651">
    <property type="entry name" value="Uncharacterised_HicB"/>
</dbReference>
<dbReference type="SUPFAM" id="SSF47598">
    <property type="entry name" value="Ribbon-helix-helix"/>
    <property type="match status" value="1"/>
</dbReference>
<accession>A0A3M0LYR7</accession>
<evidence type="ECO:0000313" key="3">
    <source>
        <dbReference type="Proteomes" id="UP000273516"/>
    </source>
</evidence>
<dbReference type="RefSeq" id="WP_122114516.1">
    <property type="nucleotide sequence ID" value="NZ_QOKZ01000020.1"/>
</dbReference>
<dbReference type="InterPro" id="IPR013321">
    <property type="entry name" value="Arc_rbn_hlx_hlx"/>
</dbReference>
<gene>
    <name evidence="2" type="ORF">C9E81_22060</name>
</gene>
<feature type="compositionally biased region" description="Pro residues" evidence="1">
    <location>
        <begin position="75"/>
        <end position="84"/>
    </location>
</feature>
<feature type="region of interest" description="Disordered" evidence="1">
    <location>
        <begin position="65"/>
        <end position="84"/>
    </location>
</feature>
<reference evidence="2 3" key="1">
    <citation type="submission" date="2018-07" db="EMBL/GenBank/DDBJ databases">
        <authorList>
            <person name="Zhang Y."/>
            <person name="Wang L."/>
            <person name="Ma S."/>
        </authorList>
    </citation>
    <scope>NUCLEOTIDE SEQUENCE [LARGE SCALE GENOMIC DNA]</scope>
    <source>
        <strain evidence="2 3">4-2</strain>
    </source>
</reference>
<dbReference type="Gene3D" id="1.10.1220.10">
    <property type="entry name" value="Met repressor-like"/>
    <property type="match status" value="1"/>
</dbReference>
<dbReference type="Pfam" id="PF05534">
    <property type="entry name" value="HicB"/>
    <property type="match status" value="1"/>
</dbReference>